<dbReference type="EMBL" id="FNYE01000023">
    <property type="protein sequence ID" value="SEJ91154.1"/>
    <property type="molecule type" value="Genomic_DNA"/>
</dbReference>
<dbReference type="Pfam" id="PF14281">
    <property type="entry name" value="PDDEXK_4"/>
    <property type="match status" value="1"/>
</dbReference>
<name>A0A1H7CPK3_9BURK</name>
<proteinExistence type="predicted"/>
<evidence type="ECO:0000313" key="2">
    <source>
        <dbReference type="Proteomes" id="UP000198866"/>
    </source>
</evidence>
<dbReference type="OrthoDB" id="6796607at2"/>
<organism evidence="1 2">
    <name type="scientific">Paraburkholderia diazotrophica</name>
    <dbReference type="NCBI Taxonomy" id="667676"/>
    <lineage>
        <taxon>Bacteria</taxon>
        <taxon>Pseudomonadati</taxon>
        <taxon>Pseudomonadota</taxon>
        <taxon>Betaproteobacteria</taxon>
        <taxon>Burkholderiales</taxon>
        <taxon>Burkholderiaceae</taxon>
        <taxon>Paraburkholderia</taxon>
    </lineage>
</organism>
<dbReference type="InterPro" id="IPR029470">
    <property type="entry name" value="PDDEXK_4"/>
</dbReference>
<dbReference type="RefSeq" id="WP_090870193.1">
    <property type="nucleotide sequence ID" value="NZ_FNYE01000023.1"/>
</dbReference>
<reference evidence="2" key="1">
    <citation type="submission" date="2016-10" db="EMBL/GenBank/DDBJ databases">
        <authorList>
            <person name="Varghese N."/>
            <person name="Submissions S."/>
        </authorList>
    </citation>
    <scope>NUCLEOTIDE SEQUENCE [LARGE SCALE GENOMIC DNA]</scope>
    <source>
        <strain evidence="2">LMG 26031</strain>
    </source>
</reference>
<keyword evidence="2" id="KW-1185">Reference proteome</keyword>
<gene>
    <name evidence="1" type="ORF">SAMN05192539_102334</name>
</gene>
<evidence type="ECO:0000313" key="1">
    <source>
        <dbReference type="EMBL" id="SEJ91154.1"/>
    </source>
</evidence>
<dbReference type="Proteomes" id="UP000198866">
    <property type="component" value="Unassembled WGS sequence"/>
</dbReference>
<sequence>MLQLLHVPNLFDYATSELSQDAALCYFLSYGAPQYEGGPHASEHQFARVLLRKMFEICGKVFPTQIEKVDVRKQYRISGKYLDILVQVNDIYVAIEDKRQAQDHSDQLSIYSEIHKPLGVSTEDVLLMYMQTGNQANLKNIESANFKLMSRSMLLSLFETEAGRLACSNSKIHRDFHLHFLKLEDQYRNFGVIDITKWETPSQIGFLEALIARNKGEWAPAGGGGGGFRAYRGPVVQVDNACAYLQVEASNNEEPQIHLRFKVDVPRVSSKEEYIAAWDQWHKRMMDAAAKSPLRSYIAKPHRATPTNFNRQNLNSHSLLVAKIDDGQNWKTSRIFPSVDSNSLLALDPTLATLKDCQTILESLRG</sequence>
<accession>A0A1H7CPK3</accession>
<protein>
    <submittedName>
        <fullName evidence="1">PD-(D/E)XK nuclease superfamily protein</fullName>
    </submittedName>
</protein>
<dbReference type="AlphaFoldDB" id="A0A1H7CPK3"/>